<reference evidence="1 2" key="1">
    <citation type="submission" date="2017-01" db="EMBL/GenBank/DDBJ databases">
        <title>Genome analysis of Paenibacillus selenitrireducens ES3-24.</title>
        <authorList>
            <person name="Xu D."/>
            <person name="Yao R."/>
            <person name="Zheng S."/>
        </authorList>
    </citation>
    <scope>NUCLEOTIDE SEQUENCE [LARGE SCALE GENOMIC DNA]</scope>
    <source>
        <strain evidence="1 2">ES3-24</strain>
    </source>
</reference>
<dbReference type="STRING" id="1324314.BVG16_21770"/>
<comment type="caution">
    <text evidence="1">The sequence shown here is derived from an EMBL/GenBank/DDBJ whole genome shotgun (WGS) entry which is preliminary data.</text>
</comment>
<evidence type="ECO:0000313" key="2">
    <source>
        <dbReference type="Proteomes" id="UP000190188"/>
    </source>
</evidence>
<gene>
    <name evidence="1" type="ORF">BVG16_21770</name>
</gene>
<dbReference type="RefSeq" id="WP_078501305.1">
    <property type="nucleotide sequence ID" value="NZ_MSZX01000009.1"/>
</dbReference>
<evidence type="ECO:0008006" key="3">
    <source>
        <dbReference type="Google" id="ProtNLM"/>
    </source>
</evidence>
<organism evidence="1 2">
    <name type="scientific">Paenibacillus selenitireducens</name>
    <dbReference type="NCBI Taxonomy" id="1324314"/>
    <lineage>
        <taxon>Bacteria</taxon>
        <taxon>Bacillati</taxon>
        <taxon>Bacillota</taxon>
        <taxon>Bacilli</taxon>
        <taxon>Bacillales</taxon>
        <taxon>Paenibacillaceae</taxon>
        <taxon>Paenibacillus</taxon>
    </lineage>
</organism>
<dbReference type="OrthoDB" id="2960956at2"/>
<keyword evidence="2" id="KW-1185">Reference proteome</keyword>
<dbReference type="Proteomes" id="UP000190188">
    <property type="component" value="Unassembled WGS sequence"/>
</dbReference>
<proteinExistence type="predicted"/>
<sequence length="331" mass="37818">MSVFLQDLVMKRESKSYTDSVYAILTAANLFQGPKYLLSGLTGMAFKFSVHQQLLPMSVSAYGQWGNEHKPAIDNLGILTIFDAGRVRHHTFPYYQQEAVNAVKSSLDCGIGVVYWIPEFGVIHGYDDGDRVFYIQDGCSEESQIVLYDNFGLNFTTFWYYQVFGDKVDIARQDMILESLRLAILDWETPFRTLPNTDIASGKLAYVYLCQGLKQGSFNTHGAVYILDSYMTARTEIRDYLGDAQGIWTELDEAYQLYGLLAAMIPRMNDCIRAHRGERQVDLSRVDELIELLTQAELLEDQAISHFRHISARYPDLKRTTIPRWGSHTPR</sequence>
<name>A0A1T2X5W9_9BACL</name>
<accession>A0A1T2X5W9</accession>
<dbReference type="EMBL" id="MSZX01000009">
    <property type="protein sequence ID" value="OPA75230.1"/>
    <property type="molecule type" value="Genomic_DNA"/>
</dbReference>
<protein>
    <recommendedName>
        <fullName evidence="3">BtrH N-terminal domain-containing protein</fullName>
    </recommendedName>
</protein>
<evidence type="ECO:0000313" key="1">
    <source>
        <dbReference type="EMBL" id="OPA75230.1"/>
    </source>
</evidence>
<dbReference type="AlphaFoldDB" id="A0A1T2X5W9"/>